<keyword evidence="3" id="KW-1185">Reference proteome</keyword>
<reference evidence="2" key="1">
    <citation type="submission" date="2022-11" db="EMBL/GenBank/DDBJ databases">
        <authorList>
            <person name="Petersen C."/>
        </authorList>
    </citation>
    <scope>NUCLEOTIDE SEQUENCE</scope>
    <source>
        <strain evidence="2">IBT 26290</strain>
    </source>
</reference>
<organism evidence="2 3">
    <name type="scientific">Penicillium canariense</name>
    <dbReference type="NCBI Taxonomy" id="189055"/>
    <lineage>
        <taxon>Eukaryota</taxon>
        <taxon>Fungi</taxon>
        <taxon>Dikarya</taxon>
        <taxon>Ascomycota</taxon>
        <taxon>Pezizomycotina</taxon>
        <taxon>Eurotiomycetes</taxon>
        <taxon>Eurotiomycetidae</taxon>
        <taxon>Eurotiales</taxon>
        <taxon>Aspergillaceae</taxon>
        <taxon>Penicillium</taxon>
    </lineage>
</organism>
<dbReference type="EMBL" id="JAPQKN010000001">
    <property type="protein sequence ID" value="KAJ5174242.1"/>
    <property type="molecule type" value="Genomic_DNA"/>
</dbReference>
<accession>A0A9W9LSU4</accession>
<protein>
    <submittedName>
        <fullName evidence="2">Uncharacterized protein</fullName>
    </submittedName>
</protein>
<evidence type="ECO:0000313" key="2">
    <source>
        <dbReference type="EMBL" id="KAJ5174242.1"/>
    </source>
</evidence>
<gene>
    <name evidence="2" type="ORF">N7482_000119</name>
</gene>
<proteinExistence type="predicted"/>
<sequence length="80" mass="8774">MPNYDLDVGMRAKEEKTTLSNKQSHGVLRAEMSFSNIAIANVNVITLTDSWKLDGNGSSGGNQYQPPSFSHEHANPQVKI</sequence>
<dbReference type="Proteomes" id="UP001149163">
    <property type="component" value="Unassembled WGS sequence"/>
</dbReference>
<reference evidence="2" key="2">
    <citation type="journal article" date="2023" name="IMA Fungus">
        <title>Comparative genomic study of the Penicillium genus elucidates a diverse pangenome and 15 lateral gene transfer events.</title>
        <authorList>
            <person name="Petersen C."/>
            <person name="Sorensen T."/>
            <person name="Nielsen M.R."/>
            <person name="Sondergaard T.E."/>
            <person name="Sorensen J.L."/>
            <person name="Fitzpatrick D.A."/>
            <person name="Frisvad J.C."/>
            <person name="Nielsen K.L."/>
        </authorList>
    </citation>
    <scope>NUCLEOTIDE SEQUENCE</scope>
    <source>
        <strain evidence="2">IBT 26290</strain>
    </source>
</reference>
<evidence type="ECO:0000313" key="3">
    <source>
        <dbReference type="Proteomes" id="UP001149163"/>
    </source>
</evidence>
<evidence type="ECO:0000256" key="1">
    <source>
        <dbReference type="SAM" id="MobiDB-lite"/>
    </source>
</evidence>
<feature type="region of interest" description="Disordered" evidence="1">
    <location>
        <begin position="55"/>
        <end position="80"/>
    </location>
</feature>
<dbReference type="RefSeq" id="XP_056545850.1">
    <property type="nucleotide sequence ID" value="XM_056682244.1"/>
</dbReference>
<name>A0A9W9LSU4_9EURO</name>
<comment type="caution">
    <text evidence="2">The sequence shown here is derived from an EMBL/GenBank/DDBJ whole genome shotgun (WGS) entry which is preliminary data.</text>
</comment>
<dbReference type="AlphaFoldDB" id="A0A9W9LSU4"/>
<dbReference type="GeneID" id="81421420"/>